<evidence type="ECO:0000313" key="2">
    <source>
        <dbReference type="Proteomes" id="UP000021053"/>
    </source>
</evidence>
<dbReference type="AlphaFoldDB" id="A0A010ZSU5"/>
<name>A0A010ZSU5_9ACTN</name>
<proteinExistence type="predicted"/>
<dbReference type="HOGENOM" id="CLU_159294_1_0_11"/>
<accession>A0A010ZSU5</accession>
<organism evidence="1 2">
    <name type="scientific">Cryptosporangium arvum DSM 44712</name>
    <dbReference type="NCBI Taxonomy" id="927661"/>
    <lineage>
        <taxon>Bacteria</taxon>
        <taxon>Bacillati</taxon>
        <taxon>Actinomycetota</taxon>
        <taxon>Actinomycetes</taxon>
        <taxon>Cryptosporangiales</taxon>
        <taxon>Cryptosporangiaceae</taxon>
        <taxon>Cryptosporangium</taxon>
    </lineage>
</organism>
<keyword evidence="2" id="KW-1185">Reference proteome</keyword>
<reference evidence="1 2" key="1">
    <citation type="submission" date="2013-07" db="EMBL/GenBank/DDBJ databases">
        <authorList>
            <consortium name="DOE Joint Genome Institute"/>
            <person name="Eisen J."/>
            <person name="Huntemann M."/>
            <person name="Han J."/>
            <person name="Chen A."/>
            <person name="Kyrpides N."/>
            <person name="Mavromatis K."/>
            <person name="Markowitz V."/>
            <person name="Palaniappan K."/>
            <person name="Ivanova N."/>
            <person name="Schaumberg A."/>
            <person name="Pati A."/>
            <person name="Liolios K."/>
            <person name="Nordberg H.P."/>
            <person name="Cantor M.N."/>
            <person name="Hua S.X."/>
            <person name="Woyke T."/>
        </authorList>
    </citation>
    <scope>NUCLEOTIDE SEQUENCE [LARGE SCALE GENOMIC DNA]</scope>
    <source>
        <strain evidence="1 2">DSM 44712</strain>
    </source>
</reference>
<dbReference type="EMBL" id="JFBT01000001">
    <property type="protein sequence ID" value="EXG80272.1"/>
    <property type="molecule type" value="Genomic_DNA"/>
</dbReference>
<dbReference type="Proteomes" id="UP000021053">
    <property type="component" value="Unassembled WGS sequence"/>
</dbReference>
<comment type="caution">
    <text evidence="1">The sequence shown here is derived from an EMBL/GenBank/DDBJ whole genome shotgun (WGS) entry which is preliminary data.</text>
</comment>
<gene>
    <name evidence="1" type="ORF">CryarDRAFT_1338</name>
</gene>
<sequence>MAVNGLPNVLHLDSTQVGFLALSAPEARVDQAGRAVVDKQTGLPLFRVQIALLHPNEPAGLVSVTVAGQPEGIAPATPVTLTRFTGRPWIGDQGNWGIAFRAETLAPLDGETRRRHSSPSSGAA</sequence>
<protein>
    <submittedName>
        <fullName evidence="1">Uncharacterized protein</fullName>
    </submittedName>
</protein>
<evidence type="ECO:0000313" key="1">
    <source>
        <dbReference type="EMBL" id="EXG80272.1"/>
    </source>
</evidence>